<reference evidence="18" key="1">
    <citation type="submission" date="2019-11" db="EMBL/GenBank/DDBJ databases">
        <authorList>
            <person name="Liu Y."/>
            <person name="Hou J."/>
            <person name="Li T.-Q."/>
            <person name="Guan C.-H."/>
            <person name="Wu X."/>
            <person name="Wu H.-Z."/>
            <person name="Ling F."/>
            <person name="Zhang R."/>
            <person name="Shi X.-G."/>
            <person name="Ren J.-P."/>
            <person name="Chen E.-F."/>
            <person name="Sun J.-M."/>
        </authorList>
    </citation>
    <scope>NUCLEOTIDE SEQUENCE</scope>
    <source>
        <strain evidence="18">Adult_tree_wgs_1</strain>
        <tissue evidence="18">Leaves</tissue>
    </source>
</reference>
<organism evidence="18 19">
    <name type="scientific">Rhododendron simsii</name>
    <name type="common">Sims's rhododendron</name>
    <dbReference type="NCBI Taxonomy" id="118357"/>
    <lineage>
        <taxon>Eukaryota</taxon>
        <taxon>Viridiplantae</taxon>
        <taxon>Streptophyta</taxon>
        <taxon>Embryophyta</taxon>
        <taxon>Tracheophyta</taxon>
        <taxon>Spermatophyta</taxon>
        <taxon>Magnoliopsida</taxon>
        <taxon>eudicotyledons</taxon>
        <taxon>Gunneridae</taxon>
        <taxon>Pentapetalae</taxon>
        <taxon>asterids</taxon>
        <taxon>Ericales</taxon>
        <taxon>Ericaceae</taxon>
        <taxon>Ericoideae</taxon>
        <taxon>Rhodoreae</taxon>
        <taxon>Rhododendron</taxon>
    </lineage>
</organism>
<dbReference type="Gene3D" id="1.20.120.150">
    <property type="entry name" value="FKBP12-rapamycin binding domain"/>
    <property type="match status" value="1"/>
</dbReference>
<feature type="domain" description="FATC" evidence="17">
    <location>
        <begin position="2647"/>
        <end position="2685"/>
    </location>
</feature>
<dbReference type="FunFam" id="1.20.120.150:FF:000001">
    <property type="entry name" value="Serine/threonine-protein kinase TOR"/>
    <property type="match status" value="1"/>
</dbReference>
<dbReference type="GO" id="GO:0016242">
    <property type="term" value="P:negative regulation of macroautophagy"/>
    <property type="evidence" value="ECO:0007669"/>
    <property type="project" value="TreeGrafter"/>
</dbReference>
<gene>
    <name evidence="18" type="ORF">RHSIM_Rhsim11G0149700</name>
</gene>
<dbReference type="InterPro" id="IPR009076">
    <property type="entry name" value="FRB_dom"/>
</dbReference>
<dbReference type="InterPro" id="IPR024585">
    <property type="entry name" value="mTOR_dom"/>
</dbReference>
<dbReference type="Pfam" id="PF00454">
    <property type="entry name" value="PI3_PI4_kinase"/>
    <property type="match status" value="1"/>
</dbReference>
<comment type="catalytic activity">
    <reaction evidence="11">
        <text>L-seryl-[protein] + ATP = O-phospho-L-seryl-[protein] + ADP + H(+)</text>
        <dbReference type="Rhea" id="RHEA:17989"/>
        <dbReference type="Rhea" id="RHEA-COMP:9863"/>
        <dbReference type="Rhea" id="RHEA-COMP:11604"/>
        <dbReference type="ChEBI" id="CHEBI:15378"/>
        <dbReference type="ChEBI" id="CHEBI:29999"/>
        <dbReference type="ChEBI" id="CHEBI:30616"/>
        <dbReference type="ChEBI" id="CHEBI:83421"/>
        <dbReference type="ChEBI" id="CHEBI:456216"/>
        <dbReference type="EC" id="2.7.11.1"/>
    </reaction>
</comment>
<dbReference type="PROSITE" id="PS51189">
    <property type="entry name" value="FAT"/>
    <property type="match status" value="1"/>
</dbReference>
<dbReference type="GO" id="GO:0031931">
    <property type="term" value="C:TORC1 complex"/>
    <property type="evidence" value="ECO:0007669"/>
    <property type="project" value="TreeGrafter"/>
</dbReference>
<dbReference type="GO" id="GO:0031929">
    <property type="term" value="P:TOR signaling"/>
    <property type="evidence" value="ECO:0007669"/>
    <property type="project" value="TreeGrafter"/>
</dbReference>
<dbReference type="GO" id="GO:0005524">
    <property type="term" value="F:ATP binding"/>
    <property type="evidence" value="ECO:0007669"/>
    <property type="project" value="UniProtKB-KW"/>
</dbReference>
<dbReference type="InterPro" id="IPR036738">
    <property type="entry name" value="FRB_sf"/>
</dbReference>
<dbReference type="PROSITE" id="PS00915">
    <property type="entry name" value="PI3_4_KINASE_1"/>
    <property type="match status" value="1"/>
</dbReference>
<dbReference type="InterPro" id="IPR003151">
    <property type="entry name" value="PIK-rel_kinase_FAT"/>
</dbReference>
<dbReference type="SUPFAM" id="SSF47212">
    <property type="entry name" value="FKBP12-rapamycin-binding domain of FKBP-rapamycin-associated protein (FRAP)"/>
    <property type="match status" value="1"/>
</dbReference>
<dbReference type="PROSITE" id="PS51190">
    <property type="entry name" value="FATC"/>
    <property type="match status" value="1"/>
</dbReference>
<dbReference type="InterPro" id="IPR003152">
    <property type="entry name" value="FATC_dom"/>
</dbReference>
<dbReference type="SUPFAM" id="SSF48371">
    <property type="entry name" value="ARM repeat"/>
    <property type="match status" value="3"/>
</dbReference>
<evidence type="ECO:0000256" key="1">
    <source>
        <dbReference type="ARBA" id="ARBA00011031"/>
    </source>
</evidence>
<dbReference type="InterPro" id="IPR014009">
    <property type="entry name" value="PIK_FAT"/>
</dbReference>
<keyword evidence="8 13" id="KW-0418">Kinase</keyword>
<sequence>MASTSQPIRFCGPATASGTGNLDALNRVLADLCTRDNPKDGAALALKKHLEEEARDLSGEVFFRFMDQLYDRITSLLESNDVAENLGALRAIDELIDVSLGENASKVSRFSNYMRTVFEVKRDRNILILASNVLGHLARAGGAMTADEVKNALEWLKGERIEYRRFAAVLILKEMAENASTVFNVHVPDFVDAIWVALRDPALAVRERAVEALRACLRVIEKRETRWRVQWYYRMFEATQEGLGRNAPVHSIHGSLLAVGELLRNTGEFMMSRYREVADIVLRFLEHRDRLVRLSITSLLPRIAHFLRDRFVTNYLKICMDHILAVLKTPAERASGFVALGEMAGALDGELLNYLPTITSHLRDAIAPRRGRPSLEALACAGSIAKAMGPAMEPHIRGLLDAMFSAGLSSILVEALEQITVSIPSLLPTIQDRLLDCISTVLSKSHYVQARSSIAMTRGSMTNATQQVAELSGSALVQLALQTLARFNFKGHDLLELARETVVVYLEDEDGATRKDAALCCCRLVASSFPGIASAQFRSSRTGGKRRRLIEEVVEKLLIAAVADADVTVRHSIFSSLHANVGFDDFLAQADSLSAIFAALNDENFEVREYAISVAGRLSEKNPAYVLPALRRHLIQLLTYLEQSADSKCREESAKLLGCLIRNCERLILPYIAPIHKALVAKLREGTGANANSGIISGVLVTVGDLARVGGFTMRRYIPELMPLIVDALLDGAAAAKREVAVATLGQVVQSTGAIEVCSDYAMDDFGEVASVTPSGKIVDSRYVITPYNEYPPLLGLLLKLLNGELAWSTRREVLKVLGIMGALDPHGHKRNQLRLPGSHGEGTRAASDTGQHIRSMDELPMEPSFATSEDYYSTVAINSLMRILRDPSLSSYHQKVVGSLMFIFKYYYNSDFSLIDLLLRDQSMGLGCVPYLPKHTLELHGFYCIIFTFRLPTLFLRDIVAFVVVLPDLFYTLRTCEDGLKEFITRKLGTLVFIVRQHIRKYLPELLLLISELWSSFTLPAANRPVHGYPVLHLVEQLCLALNDEFRTKLPDILPCCIQVLSDAERCNDYTYVLDILHTLEVFGGTLDEHMHLLLPALIRLFRVDASVDIRRASIKTLTRLIPRVQVTGHISALVHHLKLVLDGISDSKVGSARRVKFWDLVMFGKVERLCVVNWEMVELLNLTERLDAMQRMTTEGRTRCAGILLVGAFHSEARFDLLLLRKSDELRKDAVDALCCLAYALGEDFTIFIPSIHKLLLKYRLRHKEFEEIEGRLQRHEPLILGSSAAQRLSQRLPIAVNSDLLNDSENDPNDDGIDVHGQPRSHQVNDGRLRTAGEASQRSTKEDWAEWMRHFSIELLRESPSPALRTCARLAQSQPFVGRELFAAGFVSCWSQLNESSQRQLVRSLEMAFSSPNIPPEILATLLNLAEFMEHDEKPLPIDIRLLGALAEKCRAFAKALHYKEMEFEGARSNRMDANPVAVVEALIHINNQLHQHEAAVGILNYAQQKLNVQLKESWYEKLQRWDNALVAYTTKASQVSSPHLVLDATLGRMRCLAALARWDELNNLCKEYWTPAEPAARLEMAPLAAHAAWNMGEWDQMAEYVSRLDDGDETKLRVLGNTAATGDGSSNGTFFRAVLLVRKGKYDEAREFVERARKCLATELAALGSSAVLESYERAYSNMVRVQQLSELEEVIDYCTLPLGNPVAEGRRALIRNMWNERIKGTKRNVEWQRSTNTGVLSAIRYNYELMRLENMVPSFGHRLQGLEDRRLVWQALLAVRALVLPPTEDVETWLKFASLCRKSGRISQARSTLVKLLQFDPETSPEIIQYHGPPQVMLAYLKYQWSLGEDHKRREAFARLQDLAMELSTSTNLQPATPNGVMGVSNIPLLARVNRKLGTWQWALSPGLDDDSIKGNQHNEFSSVFPFLSSVQDFSACFTGLSDDSSSIFPEILNAFGNATHYASKWAKAWHTWALFNTAVMSQYTVRGFSTMAGQYVVSAVTGYFHSIACAANAKGVDDSLQDILRLLTLWFNHGATAEVQKALQTGFSLVNINTWLVVLPQIIARIHSNNQAVRELIQSLLVRIGQNHPQALMYPLLVACKSISPLRRAAAQEVVDKVRQHSGVLVDQAQLVSKELIRVAILWHEMWHEALEEASRLYFGEQNIEGMLKVLEPMHDMLDNGATANNTTLKEKAFIQAYHHELLEAYECCMNYKRSGRDGELTQSVSPELLECRDLELAVPGTYRADSPVVTIKSFAPQLEVITSKQRPRKLTIHGSNGEDYAFLLKGHEDLRQDERVMQLFGLVNTLLENSRKTSEKDLSIQRYSVIPLSPNSGLIGWVPNCDTLHHLIRDYRDARKITLNQEHKLMLSFAPDYDNLPLIAKVEVFDFALQNTEGNDLARVCYVRVVLWLKSRTSEVWLDRRTNYTRSLAVMSMVGYLLGLGDRHPSNLMLHRSSGKILHIDFGDCFEASMNREKFPEKVPFRLTRMLVKAMEVSGIEGNFLLTCENVMQVLRANKDSVMAMMEAFVHDPLINWRLFNFNEVPQMSTLANTHVPAVVNSEETAPNRELLQQPQRGARERELLQAVNQLGDANEVLNQRAVVVMARMSHKLTGRDFNTSPSVSTNSIQHAIDHNSLISGDTHEVEHGLSVKQQVAKLILQATSHENLCQNYVGYDIHGFFHVLV</sequence>
<dbReference type="InterPro" id="IPR026683">
    <property type="entry name" value="TOR_cat"/>
</dbReference>
<evidence type="ECO:0000256" key="7">
    <source>
        <dbReference type="ARBA" id="ARBA00022741"/>
    </source>
</evidence>
<dbReference type="EC" id="2.7.11.1" evidence="2 13"/>
<dbReference type="Pfam" id="PF02259">
    <property type="entry name" value="FAT"/>
    <property type="match status" value="2"/>
</dbReference>
<dbReference type="InterPro" id="IPR036940">
    <property type="entry name" value="PI3/4_kinase_cat_sf"/>
</dbReference>
<evidence type="ECO:0000256" key="12">
    <source>
        <dbReference type="ARBA" id="ARBA00069838"/>
    </source>
</evidence>
<evidence type="ECO:0000259" key="17">
    <source>
        <dbReference type="PROSITE" id="PS51190"/>
    </source>
</evidence>
<dbReference type="Pfam" id="PF02260">
    <property type="entry name" value="FATC"/>
    <property type="match status" value="1"/>
</dbReference>
<dbReference type="PROSITE" id="PS00916">
    <property type="entry name" value="PI3_4_KINASE_2"/>
    <property type="match status" value="1"/>
</dbReference>
<keyword evidence="5 13" id="KW-0808">Transferase</keyword>
<keyword evidence="4" id="KW-0341">Growth regulation</keyword>
<dbReference type="FunFam" id="1.25.10.10:FF:000284">
    <property type="entry name" value="Serine/threonine-protein kinase TOR"/>
    <property type="match status" value="1"/>
</dbReference>
<dbReference type="GO" id="GO:0005737">
    <property type="term" value="C:cytoplasm"/>
    <property type="evidence" value="ECO:0007669"/>
    <property type="project" value="TreeGrafter"/>
</dbReference>
<feature type="domain" description="FAT" evidence="16">
    <location>
        <begin position="1445"/>
        <end position="2104"/>
    </location>
</feature>
<dbReference type="SMART" id="SM01346">
    <property type="entry name" value="DUF3385"/>
    <property type="match status" value="1"/>
</dbReference>
<dbReference type="GO" id="GO:0031932">
    <property type="term" value="C:TORC2 complex"/>
    <property type="evidence" value="ECO:0007669"/>
    <property type="project" value="TreeGrafter"/>
</dbReference>
<dbReference type="InterPro" id="IPR016024">
    <property type="entry name" value="ARM-type_fold"/>
</dbReference>
<dbReference type="GO" id="GO:0004674">
    <property type="term" value="F:protein serine/threonine kinase activity"/>
    <property type="evidence" value="ECO:0007669"/>
    <property type="project" value="UniProtKB-KW"/>
</dbReference>
<dbReference type="PANTHER" id="PTHR11139">
    <property type="entry name" value="ATAXIA TELANGIECTASIA MUTATED ATM -RELATED"/>
    <property type="match status" value="1"/>
</dbReference>
<keyword evidence="19" id="KW-1185">Reference proteome</keyword>
<comment type="caution">
    <text evidence="18">The sequence shown here is derived from an EMBL/GenBank/DDBJ whole genome shotgun (WGS) entry which is preliminary data.</text>
</comment>
<evidence type="ECO:0000313" key="18">
    <source>
        <dbReference type="EMBL" id="KAF7126560.1"/>
    </source>
</evidence>
<dbReference type="PROSITE" id="PS50290">
    <property type="entry name" value="PI3_4_KINASE_3"/>
    <property type="match status" value="1"/>
</dbReference>
<dbReference type="OrthoDB" id="381190at2759"/>
<evidence type="ECO:0000256" key="3">
    <source>
        <dbReference type="ARBA" id="ARBA00022473"/>
    </source>
</evidence>
<keyword evidence="13" id="KW-0723">Serine/threonine-protein kinase</keyword>
<evidence type="ECO:0000256" key="5">
    <source>
        <dbReference type="ARBA" id="ARBA00022679"/>
    </source>
</evidence>
<evidence type="ECO:0000256" key="9">
    <source>
        <dbReference type="ARBA" id="ARBA00022840"/>
    </source>
</evidence>
<evidence type="ECO:0000256" key="8">
    <source>
        <dbReference type="ARBA" id="ARBA00022777"/>
    </source>
</evidence>
<evidence type="ECO:0000256" key="14">
    <source>
        <dbReference type="SAM" id="MobiDB-lite"/>
    </source>
</evidence>
<dbReference type="Pfam" id="PF11865">
    <property type="entry name" value="mTOR_dom"/>
    <property type="match status" value="1"/>
</dbReference>
<dbReference type="Pfam" id="PF23593">
    <property type="entry name" value="HEAT_ATR"/>
    <property type="match status" value="1"/>
</dbReference>
<dbReference type="EMBL" id="WJXA01000011">
    <property type="protein sequence ID" value="KAF7126560.1"/>
    <property type="molecule type" value="Genomic_DNA"/>
</dbReference>
<feature type="region of interest" description="Disordered" evidence="14">
    <location>
        <begin position="1302"/>
        <end position="1329"/>
    </location>
</feature>
<dbReference type="PANTHER" id="PTHR11139:SF9">
    <property type="entry name" value="SERINE_THREONINE-PROTEIN KINASE MTOR"/>
    <property type="match status" value="1"/>
</dbReference>
<feature type="domain" description="PI3K/PI4K catalytic" evidence="15">
    <location>
        <begin position="2257"/>
        <end position="2580"/>
    </location>
</feature>
<dbReference type="CDD" id="cd05169">
    <property type="entry name" value="PIKKc_TOR"/>
    <property type="match status" value="1"/>
</dbReference>
<evidence type="ECO:0000256" key="13">
    <source>
        <dbReference type="RuleBase" id="RU364109"/>
    </source>
</evidence>
<keyword evidence="6" id="KW-0677">Repeat</keyword>
<dbReference type="FunFam" id="1.10.1070.11:FF:000017">
    <property type="entry name" value="Serine/threonine-protein kinase TOR"/>
    <property type="match status" value="1"/>
</dbReference>
<keyword evidence="9 13" id="KW-0067">ATP-binding</keyword>
<protein>
    <recommendedName>
        <fullName evidence="12 13">Serine/threonine-protein kinase TOR</fullName>
        <ecNumber evidence="2 13">2.7.11.1</ecNumber>
    </recommendedName>
</protein>
<dbReference type="GO" id="GO:0005634">
    <property type="term" value="C:nucleus"/>
    <property type="evidence" value="ECO:0007669"/>
    <property type="project" value="TreeGrafter"/>
</dbReference>
<evidence type="ECO:0000313" key="19">
    <source>
        <dbReference type="Proteomes" id="UP000626092"/>
    </source>
</evidence>
<dbReference type="SMART" id="SM01343">
    <property type="entry name" value="FATC"/>
    <property type="match status" value="1"/>
</dbReference>
<proteinExistence type="inferred from homology"/>
<dbReference type="GO" id="GO:0044877">
    <property type="term" value="F:protein-containing complex binding"/>
    <property type="evidence" value="ECO:0007669"/>
    <property type="project" value="InterPro"/>
</dbReference>
<dbReference type="InterPro" id="IPR000403">
    <property type="entry name" value="PI3/4_kinase_cat_dom"/>
</dbReference>
<name>A0A834L7N6_RHOSS</name>
<keyword evidence="7 13" id="KW-0547">Nucleotide-binding</keyword>
<dbReference type="Gene3D" id="1.10.1070.11">
    <property type="entry name" value="Phosphatidylinositol 3-/4-kinase, catalytic domain"/>
    <property type="match status" value="1"/>
</dbReference>
<dbReference type="SMART" id="SM01345">
    <property type="entry name" value="Rapamycin_bind"/>
    <property type="match status" value="1"/>
</dbReference>
<dbReference type="InterPro" id="IPR057564">
    <property type="entry name" value="HEAT_ATR"/>
</dbReference>
<keyword evidence="3" id="KW-0217">Developmental protein</keyword>
<accession>A0A834L7N6</accession>
<evidence type="ECO:0000259" key="15">
    <source>
        <dbReference type="PROSITE" id="PS50290"/>
    </source>
</evidence>
<evidence type="ECO:0000256" key="11">
    <source>
        <dbReference type="ARBA" id="ARBA00048679"/>
    </source>
</evidence>
<dbReference type="SUPFAM" id="SSF56112">
    <property type="entry name" value="Protein kinase-like (PK-like)"/>
    <property type="match status" value="1"/>
</dbReference>
<evidence type="ECO:0000256" key="6">
    <source>
        <dbReference type="ARBA" id="ARBA00022737"/>
    </source>
</evidence>
<dbReference type="SMART" id="SM00146">
    <property type="entry name" value="PI3Kc"/>
    <property type="match status" value="1"/>
</dbReference>
<dbReference type="InterPro" id="IPR011009">
    <property type="entry name" value="Kinase-like_dom_sf"/>
</dbReference>
<dbReference type="Pfam" id="PF08771">
    <property type="entry name" value="FRB_dom"/>
    <property type="match status" value="1"/>
</dbReference>
<evidence type="ECO:0000259" key="16">
    <source>
        <dbReference type="PROSITE" id="PS51189"/>
    </source>
</evidence>
<dbReference type="InterPro" id="IPR011989">
    <property type="entry name" value="ARM-like"/>
</dbReference>
<feature type="region of interest" description="Disordered" evidence="14">
    <location>
        <begin position="831"/>
        <end position="853"/>
    </location>
</feature>
<evidence type="ECO:0000256" key="4">
    <source>
        <dbReference type="ARBA" id="ARBA00022604"/>
    </source>
</evidence>
<dbReference type="Gene3D" id="1.25.10.10">
    <property type="entry name" value="Leucine-rich Repeat Variant"/>
    <property type="match status" value="4"/>
</dbReference>
<comment type="catalytic activity">
    <reaction evidence="10 13">
        <text>L-threonyl-[protein] + ATP = O-phospho-L-threonyl-[protein] + ADP + H(+)</text>
        <dbReference type="Rhea" id="RHEA:46608"/>
        <dbReference type="Rhea" id="RHEA-COMP:11060"/>
        <dbReference type="Rhea" id="RHEA-COMP:11605"/>
        <dbReference type="ChEBI" id="CHEBI:15378"/>
        <dbReference type="ChEBI" id="CHEBI:30013"/>
        <dbReference type="ChEBI" id="CHEBI:30616"/>
        <dbReference type="ChEBI" id="CHEBI:61977"/>
        <dbReference type="ChEBI" id="CHEBI:456216"/>
        <dbReference type="EC" id="2.7.11.1"/>
    </reaction>
</comment>
<feature type="compositionally biased region" description="Acidic residues" evidence="14">
    <location>
        <begin position="1305"/>
        <end position="1315"/>
    </location>
</feature>
<dbReference type="InterPro" id="IPR018936">
    <property type="entry name" value="PI3/4_kinase_CS"/>
</dbReference>
<dbReference type="FunFam" id="1.25.10.10:FF:000474">
    <property type="entry name" value="Serine/threonine-protein kinase TOR"/>
    <property type="match status" value="1"/>
</dbReference>
<evidence type="ECO:0000256" key="2">
    <source>
        <dbReference type="ARBA" id="ARBA00012513"/>
    </source>
</evidence>
<evidence type="ECO:0000256" key="10">
    <source>
        <dbReference type="ARBA" id="ARBA00047899"/>
    </source>
</evidence>
<dbReference type="Proteomes" id="UP000626092">
    <property type="component" value="Unassembled WGS sequence"/>
</dbReference>
<dbReference type="InterPro" id="IPR050517">
    <property type="entry name" value="DDR_Repair_Kinase"/>
</dbReference>
<comment type="similarity">
    <text evidence="1 13">Belongs to the PI3/PI4-kinase family.</text>
</comment>